<dbReference type="Proteomes" id="UP000184501">
    <property type="component" value="Unassembled WGS sequence"/>
</dbReference>
<feature type="domain" description="Aminotransferase class V" evidence="9">
    <location>
        <begin position="2"/>
        <end position="371"/>
    </location>
</feature>
<comment type="cofactor">
    <cofactor evidence="1">
        <name>pyridoxal 5'-phosphate</name>
        <dbReference type="ChEBI" id="CHEBI:597326"/>
    </cofactor>
</comment>
<dbReference type="RefSeq" id="WP_083959850.1">
    <property type="nucleotide sequence ID" value="NZ_FQVN01000006.1"/>
</dbReference>
<evidence type="ECO:0000256" key="2">
    <source>
        <dbReference type="ARBA" id="ARBA00006490"/>
    </source>
</evidence>
<dbReference type="InterPro" id="IPR015424">
    <property type="entry name" value="PyrdxlP-dep_Trfase"/>
</dbReference>
<dbReference type="GO" id="GO:0051536">
    <property type="term" value="F:iron-sulfur cluster binding"/>
    <property type="evidence" value="ECO:0007669"/>
    <property type="project" value="UniProtKB-KW"/>
</dbReference>
<sequence length="424" mass="43294">MTYLDHAATTPMLPSAVAAMSEALANSGNASSLHTSGRRARRLVEEAREDVALATGARPSEVIFTGGGTESDNLAVKGIFWARRDADPRRRRVLASAVEHHAVLDAVQWLADREGAEVTWLEVDRFGRVRPEVLRAAIERDPDSVALVSVMWANNEVGTVNPVAELAAVAHEHGVPLHTDAVQAVGALPVDFAESGADALTLTGHKLGGPHGAGVLLLGRDTPCAPLLHGGGQERDVRSGTLDVPGIVGLAVAVREAVAARPTWAVEAAALRDALVEAVRAAVPDVVVNGDPDPAGRLPGIAHFTFAGCEGDSLLMLLDARGVECSTGSACTAGVAQASHVLLAMGVDPVTARGSLRFSFGHTSTAADVAAVRAVIGPVVERARNAGLAGLRRSAASGSTGVAGGVADGGDTAEAAVCSDTGEA</sequence>
<name>A0A1M5GMR2_STRHI</name>
<dbReference type="AlphaFoldDB" id="A0A1M5GMR2"/>
<organism evidence="10 11">
    <name type="scientific">Streptoalloteichus hindustanus</name>
    <dbReference type="NCBI Taxonomy" id="2017"/>
    <lineage>
        <taxon>Bacteria</taxon>
        <taxon>Bacillati</taxon>
        <taxon>Actinomycetota</taxon>
        <taxon>Actinomycetes</taxon>
        <taxon>Pseudonocardiales</taxon>
        <taxon>Pseudonocardiaceae</taxon>
        <taxon>Streptoalloteichus</taxon>
    </lineage>
</organism>
<dbReference type="InterPro" id="IPR015422">
    <property type="entry name" value="PyrdxlP-dep_Trfase_small"/>
</dbReference>
<dbReference type="Gene3D" id="3.90.1150.10">
    <property type="entry name" value="Aspartate Aminotransferase, domain 1"/>
    <property type="match status" value="1"/>
</dbReference>
<dbReference type="STRING" id="2017.SAMN05444320_106183"/>
<dbReference type="SUPFAM" id="SSF53383">
    <property type="entry name" value="PLP-dependent transferases"/>
    <property type="match status" value="1"/>
</dbReference>
<dbReference type="InterPro" id="IPR000192">
    <property type="entry name" value="Aminotrans_V_dom"/>
</dbReference>
<dbReference type="PIRSF" id="PIRSF005572">
    <property type="entry name" value="NifS"/>
    <property type="match status" value="1"/>
</dbReference>
<keyword evidence="5" id="KW-0663">Pyridoxal phosphate</keyword>
<evidence type="ECO:0000256" key="5">
    <source>
        <dbReference type="ARBA" id="ARBA00022898"/>
    </source>
</evidence>
<keyword evidence="6" id="KW-0408">Iron</keyword>
<dbReference type="OrthoDB" id="9808002at2"/>
<keyword evidence="4" id="KW-0479">Metal-binding</keyword>
<dbReference type="EMBL" id="FQVN01000006">
    <property type="protein sequence ID" value="SHG04976.1"/>
    <property type="molecule type" value="Genomic_DNA"/>
</dbReference>
<proteinExistence type="inferred from homology"/>
<keyword evidence="7" id="KW-0411">Iron-sulfur</keyword>
<evidence type="ECO:0000256" key="8">
    <source>
        <dbReference type="ARBA" id="ARBA00050776"/>
    </source>
</evidence>
<evidence type="ECO:0000256" key="7">
    <source>
        <dbReference type="ARBA" id="ARBA00023014"/>
    </source>
</evidence>
<dbReference type="FunFam" id="3.40.640.10:FF:000084">
    <property type="entry name" value="IscS-like cysteine desulfurase"/>
    <property type="match status" value="1"/>
</dbReference>
<keyword evidence="3" id="KW-0808">Transferase</keyword>
<dbReference type="Gene3D" id="3.40.640.10">
    <property type="entry name" value="Type I PLP-dependent aspartate aminotransferase-like (Major domain)"/>
    <property type="match status" value="1"/>
</dbReference>
<dbReference type="InterPro" id="IPR016454">
    <property type="entry name" value="Cysteine_dSase"/>
</dbReference>
<protein>
    <submittedName>
        <fullName evidence="10">Cysteine desulfurase</fullName>
    </submittedName>
</protein>
<dbReference type="GO" id="GO:0046872">
    <property type="term" value="F:metal ion binding"/>
    <property type="evidence" value="ECO:0007669"/>
    <property type="project" value="UniProtKB-KW"/>
</dbReference>
<dbReference type="Pfam" id="PF00266">
    <property type="entry name" value="Aminotran_5"/>
    <property type="match status" value="1"/>
</dbReference>
<dbReference type="InterPro" id="IPR015421">
    <property type="entry name" value="PyrdxlP-dep_Trfase_major"/>
</dbReference>
<evidence type="ECO:0000259" key="9">
    <source>
        <dbReference type="Pfam" id="PF00266"/>
    </source>
</evidence>
<evidence type="ECO:0000256" key="4">
    <source>
        <dbReference type="ARBA" id="ARBA00022723"/>
    </source>
</evidence>
<evidence type="ECO:0000313" key="10">
    <source>
        <dbReference type="EMBL" id="SHG04976.1"/>
    </source>
</evidence>
<reference evidence="10 11" key="1">
    <citation type="submission" date="2016-11" db="EMBL/GenBank/DDBJ databases">
        <authorList>
            <person name="Jaros S."/>
            <person name="Januszkiewicz K."/>
            <person name="Wedrychowicz H."/>
        </authorList>
    </citation>
    <scope>NUCLEOTIDE SEQUENCE [LARGE SCALE GENOMIC DNA]</scope>
    <source>
        <strain evidence="10 11">DSM 44523</strain>
    </source>
</reference>
<comment type="similarity">
    <text evidence="2">Belongs to the class-V pyridoxal-phosphate-dependent aminotransferase family. NifS/IscS subfamily.</text>
</comment>
<evidence type="ECO:0000256" key="3">
    <source>
        <dbReference type="ARBA" id="ARBA00022679"/>
    </source>
</evidence>
<dbReference type="Gene3D" id="1.10.260.50">
    <property type="match status" value="1"/>
</dbReference>
<evidence type="ECO:0000313" key="11">
    <source>
        <dbReference type="Proteomes" id="UP000184501"/>
    </source>
</evidence>
<comment type="catalytic activity">
    <reaction evidence="8">
        <text>(sulfur carrier)-H + L-cysteine = (sulfur carrier)-SH + L-alanine</text>
        <dbReference type="Rhea" id="RHEA:43892"/>
        <dbReference type="Rhea" id="RHEA-COMP:14737"/>
        <dbReference type="Rhea" id="RHEA-COMP:14739"/>
        <dbReference type="ChEBI" id="CHEBI:29917"/>
        <dbReference type="ChEBI" id="CHEBI:35235"/>
        <dbReference type="ChEBI" id="CHEBI:57972"/>
        <dbReference type="ChEBI" id="CHEBI:64428"/>
        <dbReference type="EC" id="2.8.1.7"/>
    </reaction>
</comment>
<keyword evidence="11" id="KW-1185">Reference proteome</keyword>
<accession>A0A1M5GMR2</accession>
<dbReference type="PANTHER" id="PTHR11601">
    <property type="entry name" value="CYSTEINE DESULFURYLASE FAMILY MEMBER"/>
    <property type="match status" value="1"/>
</dbReference>
<dbReference type="GO" id="GO:0031071">
    <property type="term" value="F:cysteine desulfurase activity"/>
    <property type="evidence" value="ECO:0007669"/>
    <property type="project" value="UniProtKB-EC"/>
</dbReference>
<evidence type="ECO:0000256" key="1">
    <source>
        <dbReference type="ARBA" id="ARBA00001933"/>
    </source>
</evidence>
<dbReference type="PANTHER" id="PTHR11601:SF34">
    <property type="entry name" value="CYSTEINE DESULFURASE"/>
    <property type="match status" value="1"/>
</dbReference>
<evidence type="ECO:0000256" key="6">
    <source>
        <dbReference type="ARBA" id="ARBA00023004"/>
    </source>
</evidence>
<gene>
    <name evidence="10" type="ORF">SAMN05444320_106183</name>
</gene>